<dbReference type="Pfam" id="PF00430">
    <property type="entry name" value="ATP-synt_B"/>
    <property type="match status" value="1"/>
</dbReference>
<feature type="transmembrane region" description="Helical" evidence="11">
    <location>
        <begin position="26"/>
        <end position="48"/>
    </location>
</feature>
<comment type="subunit">
    <text evidence="11">F-type ATPases have 2 components, F(1) - the catalytic core - and F(0) - the membrane proton channel. F(1) has five subunits: alpha(3), beta(3), gamma(1), delta(1), epsilon(1). F(0) has four main subunits: a(1), b(1), b'(1) and c(10-14). The alpha and beta chains form an alternating ring which encloses part of the gamma chain. F(1) is attached to F(0) by a central stalk formed by the gamma and epsilon chains, while a peripheral stalk is formed by the delta, b and b' chains.</text>
</comment>
<comment type="similarity">
    <text evidence="11 12">Belongs to the ATPase B chain family.</text>
</comment>
<keyword evidence="11" id="KW-0793">Thylakoid</keyword>
<evidence type="ECO:0000256" key="5">
    <source>
        <dbReference type="ARBA" id="ARBA00022989"/>
    </source>
</evidence>
<evidence type="ECO:0000256" key="13">
    <source>
        <dbReference type="SAM" id="Coils"/>
    </source>
</evidence>
<keyword evidence="15" id="KW-1185">Reference proteome</keyword>
<keyword evidence="8 11" id="KW-0066">ATP synthesis</keyword>
<dbReference type="RefSeq" id="WP_106502335.1">
    <property type="nucleotide sequence ID" value="NZ_PXXO01000004.1"/>
</dbReference>
<dbReference type="PANTHER" id="PTHR34264:SF3">
    <property type="entry name" value="ATP SYNTHASE SUBUNIT B, CHLOROPLASTIC"/>
    <property type="match status" value="1"/>
</dbReference>
<reference evidence="14 15" key="1">
    <citation type="journal article" date="2018" name="Environ. Microbiol.">
        <title>Ecological and genomic features of two widespread freshwater picocyanobacteria.</title>
        <authorList>
            <person name="Cabello-Yeves P.J."/>
            <person name="Picazo A."/>
            <person name="Camacho A."/>
            <person name="Callieri C."/>
            <person name="Rosselli R."/>
            <person name="Roda-Garcia J.J."/>
            <person name="Coutinho F.H."/>
            <person name="Rodriguez-Valera F."/>
        </authorList>
    </citation>
    <scope>NUCLEOTIDE SEQUENCE [LARGE SCALE GENOMIC DNA]</scope>
    <source>
        <strain evidence="14 15">Tous</strain>
    </source>
</reference>
<dbReference type="HAMAP" id="MF_01398">
    <property type="entry name" value="ATP_synth_b_bprime"/>
    <property type="match status" value="1"/>
</dbReference>
<evidence type="ECO:0000256" key="6">
    <source>
        <dbReference type="ARBA" id="ARBA00023065"/>
    </source>
</evidence>
<keyword evidence="3 11" id="KW-0812">Transmembrane</keyword>
<gene>
    <name evidence="11" type="primary">atpF</name>
    <name evidence="14" type="ORF">C7K55_05080</name>
</gene>
<evidence type="ECO:0000256" key="2">
    <source>
        <dbReference type="ARBA" id="ARBA00022547"/>
    </source>
</evidence>
<dbReference type="AlphaFoldDB" id="A0A2P7MYP0"/>
<dbReference type="CDD" id="cd06503">
    <property type="entry name" value="ATP-synt_Fo_b"/>
    <property type="match status" value="1"/>
</dbReference>
<evidence type="ECO:0000256" key="11">
    <source>
        <dbReference type="HAMAP-Rule" id="MF_01398"/>
    </source>
</evidence>
<keyword evidence="4 11" id="KW-0375">Hydrogen ion transport</keyword>
<evidence type="ECO:0000256" key="12">
    <source>
        <dbReference type="RuleBase" id="RU003848"/>
    </source>
</evidence>
<comment type="caution">
    <text evidence="14">The sequence shown here is derived from an EMBL/GenBank/DDBJ whole genome shotgun (WGS) entry which is preliminary data.</text>
</comment>
<evidence type="ECO:0000256" key="7">
    <source>
        <dbReference type="ARBA" id="ARBA00023136"/>
    </source>
</evidence>
<name>A0A2P7MYP0_9CYAN</name>
<evidence type="ECO:0000256" key="8">
    <source>
        <dbReference type="ARBA" id="ARBA00023310"/>
    </source>
</evidence>
<comment type="subcellular location">
    <subcellularLocation>
        <location evidence="11">Cellular thylakoid membrane</location>
        <topology evidence="11">Single-pass membrane protein</topology>
    </subcellularLocation>
    <subcellularLocation>
        <location evidence="10">Endomembrane system</location>
        <topology evidence="10">Single-pass membrane protein</topology>
    </subcellularLocation>
</comment>
<keyword evidence="2 11" id="KW-0138">CF(0)</keyword>
<evidence type="ECO:0000313" key="15">
    <source>
        <dbReference type="Proteomes" id="UP000243002"/>
    </source>
</evidence>
<dbReference type="Proteomes" id="UP000243002">
    <property type="component" value="Unassembled WGS sequence"/>
</dbReference>
<evidence type="ECO:0000256" key="10">
    <source>
        <dbReference type="ARBA" id="ARBA00037847"/>
    </source>
</evidence>
<evidence type="ECO:0000256" key="3">
    <source>
        <dbReference type="ARBA" id="ARBA00022692"/>
    </source>
</evidence>
<keyword evidence="1 11" id="KW-0813">Transport</keyword>
<organism evidence="14 15">
    <name type="scientific">Cyanobium usitatum str. Tous</name>
    <dbReference type="NCBI Taxonomy" id="2116684"/>
    <lineage>
        <taxon>Bacteria</taxon>
        <taxon>Bacillati</taxon>
        <taxon>Cyanobacteriota</taxon>
        <taxon>Cyanophyceae</taxon>
        <taxon>Synechococcales</taxon>
        <taxon>Prochlorococcaceae</taxon>
        <taxon>Cyanobium</taxon>
    </lineage>
</organism>
<comment type="function">
    <text evidence="9 11">F(1)F(0) ATP synthase produces ATP from ADP in the presence of a proton or sodium gradient. F-type ATPases consist of two structural domains, F(1) containing the extramembraneous catalytic core and F(0) containing the membrane proton channel, linked together by a central stalk and a peripheral stalk. During catalysis, ATP synthesis in the catalytic domain of F(1) is coupled via a rotary mechanism of the central stalk subunits to proton translocation.</text>
</comment>
<dbReference type="NCBIfam" id="NF005606">
    <property type="entry name" value="PRK07352.1"/>
    <property type="match status" value="1"/>
</dbReference>
<dbReference type="OrthoDB" id="461217at2"/>
<dbReference type="GO" id="GO:0045259">
    <property type="term" value="C:proton-transporting ATP synthase complex"/>
    <property type="evidence" value="ECO:0007669"/>
    <property type="project" value="UniProtKB-KW"/>
</dbReference>
<sequence length="174" mass="18789">MTFLLPSLLASHGGFGFNLNPFETNIINLAIVIAGLWKFLPGFLGSILERRRAAILNDLQDAEQRLLAATSSLAQAQQDLSAAQQKAEQIRADGLARAQSLRLESEKRTIDEMARLKQGAMADLNAEAARVTDQLRREAANRAIAQALATLPGKLNADAQARLIDQSISTLGKA</sequence>
<comment type="function">
    <text evidence="11">Component of the F(0) channel, it forms part of the peripheral stalk, linking F(1) to F(0).</text>
</comment>
<dbReference type="GO" id="GO:0012505">
    <property type="term" value="C:endomembrane system"/>
    <property type="evidence" value="ECO:0007669"/>
    <property type="project" value="UniProtKB-SubCell"/>
</dbReference>
<evidence type="ECO:0000256" key="9">
    <source>
        <dbReference type="ARBA" id="ARBA00025198"/>
    </source>
</evidence>
<keyword evidence="7 11" id="KW-0472">Membrane</keyword>
<dbReference type="EMBL" id="PXXO01000004">
    <property type="protein sequence ID" value="PSJ06301.1"/>
    <property type="molecule type" value="Genomic_DNA"/>
</dbReference>
<dbReference type="GO" id="GO:0031676">
    <property type="term" value="C:plasma membrane-derived thylakoid membrane"/>
    <property type="evidence" value="ECO:0007669"/>
    <property type="project" value="UniProtKB-SubCell"/>
</dbReference>
<feature type="coiled-coil region" evidence="13">
    <location>
        <begin position="59"/>
        <end position="93"/>
    </location>
</feature>
<proteinExistence type="inferred from homology"/>
<dbReference type="InterPro" id="IPR002146">
    <property type="entry name" value="ATP_synth_b/b'su_bac/chlpt"/>
</dbReference>
<dbReference type="GO" id="GO:0016787">
    <property type="term" value="F:hydrolase activity"/>
    <property type="evidence" value="ECO:0007669"/>
    <property type="project" value="UniProtKB-KW"/>
</dbReference>
<evidence type="ECO:0000313" key="14">
    <source>
        <dbReference type="EMBL" id="PSJ06301.1"/>
    </source>
</evidence>
<keyword evidence="14" id="KW-0378">Hydrolase</keyword>
<dbReference type="GO" id="GO:0046933">
    <property type="term" value="F:proton-transporting ATP synthase activity, rotational mechanism"/>
    <property type="evidence" value="ECO:0007669"/>
    <property type="project" value="UniProtKB-UniRule"/>
</dbReference>
<protein>
    <recommendedName>
        <fullName evidence="11">ATP synthase subunit b</fullName>
    </recommendedName>
    <alternativeName>
        <fullName evidence="11">ATP synthase F(0) sector subunit b</fullName>
    </alternativeName>
    <alternativeName>
        <fullName evidence="11">ATPase subunit I</fullName>
    </alternativeName>
    <alternativeName>
        <fullName evidence="11">F-type ATPase subunit b</fullName>
        <shortName evidence="11">F-ATPase subunit b</shortName>
    </alternativeName>
</protein>
<evidence type="ECO:0000256" key="1">
    <source>
        <dbReference type="ARBA" id="ARBA00022448"/>
    </source>
</evidence>
<evidence type="ECO:0000256" key="4">
    <source>
        <dbReference type="ARBA" id="ARBA00022781"/>
    </source>
</evidence>
<accession>A0A2P7MYP0</accession>
<keyword evidence="5 11" id="KW-1133">Transmembrane helix</keyword>
<keyword evidence="6 11" id="KW-0406">Ion transport</keyword>
<dbReference type="PANTHER" id="PTHR34264">
    <property type="entry name" value="ATP SYNTHASE SUBUNIT B, CHLOROPLASTIC"/>
    <property type="match status" value="1"/>
</dbReference>
<keyword evidence="13" id="KW-0175">Coiled coil</keyword>